<dbReference type="InterPro" id="IPR029036">
    <property type="entry name" value="P5CR_dimer"/>
</dbReference>
<name>A0ABU1MDV0_9HYPH</name>
<dbReference type="InterPro" id="IPR028939">
    <property type="entry name" value="P5C_Rdtase_cat_N"/>
</dbReference>
<dbReference type="PANTHER" id="PTHR11645">
    <property type="entry name" value="PYRROLINE-5-CARBOXYLATE REDUCTASE"/>
    <property type="match status" value="1"/>
</dbReference>
<dbReference type="Proteomes" id="UP001184614">
    <property type="component" value="Unassembled WGS sequence"/>
</dbReference>
<evidence type="ECO:0000313" key="7">
    <source>
        <dbReference type="Proteomes" id="UP001184614"/>
    </source>
</evidence>
<dbReference type="RefSeq" id="WP_310015577.1">
    <property type="nucleotide sequence ID" value="NZ_JAVDQT010000009.1"/>
</dbReference>
<dbReference type="Gene3D" id="1.10.3730.10">
    <property type="entry name" value="ProC C-terminal domain-like"/>
    <property type="match status" value="1"/>
</dbReference>
<keyword evidence="7" id="KW-1185">Reference proteome</keyword>
<keyword evidence="3 6" id="KW-0560">Oxidoreductase</keyword>
<dbReference type="EC" id="1.5.1.2" evidence="6"/>
<dbReference type="Pfam" id="PF14748">
    <property type="entry name" value="P5CR_dimer"/>
    <property type="match status" value="1"/>
</dbReference>
<sequence>MIFGILGVGHLAKVIISGLIGNGFKADDILVSPRGKAQEVCSLYGISIASDNRDLVDRSDVILVAVRPFDAINSVDGLPWRENHVIINVCAGVSIDALPVNPARVVRAMPLTASEINASPTVCFPDLPEATAILRHLGPVIPLTSEADFEVATVNAAVYGWVQDLIGQTTDWCSEKGLNQATARRLVANTFVAAGRLIAERPEPIEQLLSELVTPGGITELGIKVLSEKGHPIIWRDASEAVLEKLLQD</sequence>
<evidence type="ECO:0000313" key="6">
    <source>
        <dbReference type="EMBL" id="MDR6434222.1"/>
    </source>
</evidence>
<dbReference type="PIRSF" id="PIRSF000193">
    <property type="entry name" value="Pyrrol-5-carb_rd"/>
    <property type="match status" value="1"/>
</dbReference>
<protein>
    <submittedName>
        <fullName evidence="6">Pyrroline-5-carboxylate reductase</fullName>
        <ecNumber evidence="6">1.5.1.2</ecNumber>
    </submittedName>
</protein>
<dbReference type="Pfam" id="PF03807">
    <property type="entry name" value="F420_oxidored"/>
    <property type="match status" value="1"/>
</dbReference>
<dbReference type="SUPFAM" id="SSF48179">
    <property type="entry name" value="6-phosphogluconate dehydrogenase C-terminal domain-like"/>
    <property type="match status" value="1"/>
</dbReference>
<organism evidence="6 7">
    <name type="scientific">Brucella pseudogrignonensis</name>
    <dbReference type="NCBI Taxonomy" id="419475"/>
    <lineage>
        <taxon>Bacteria</taxon>
        <taxon>Pseudomonadati</taxon>
        <taxon>Pseudomonadota</taxon>
        <taxon>Alphaproteobacteria</taxon>
        <taxon>Hyphomicrobiales</taxon>
        <taxon>Brucellaceae</taxon>
        <taxon>Brucella/Ochrobactrum group</taxon>
        <taxon>Brucella</taxon>
    </lineage>
</organism>
<proteinExistence type="inferred from homology"/>
<feature type="domain" description="Pyrroline-5-carboxylate reductase catalytic N-terminal" evidence="4">
    <location>
        <begin position="3"/>
        <end position="92"/>
    </location>
</feature>
<dbReference type="InterPro" id="IPR008927">
    <property type="entry name" value="6-PGluconate_DH-like_C_sf"/>
</dbReference>
<evidence type="ECO:0000256" key="1">
    <source>
        <dbReference type="ARBA" id="ARBA00005525"/>
    </source>
</evidence>
<evidence type="ECO:0000259" key="5">
    <source>
        <dbReference type="Pfam" id="PF14748"/>
    </source>
</evidence>
<evidence type="ECO:0000259" key="4">
    <source>
        <dbReference type="Pfam" id="PF03807"/>
    </source>
</evidence>
<dbReference type="GO" id="GO:0004735">
    <property type="term" value="F:pyrroline-5-carboxylate reductase activity"/>
    <property type="evidence" value="ECO:0007669"/>
    <property type="project" value="UniProtKB-EC"/>
</dbReference>
<feature type="domain" description="Pyrroline-5-carboxylate reductase dimerisation" evidence="5">
    <location>
        <begin position="159"/>
        <end position="245"/>
    </location>
</feature>
<dbReference type="SUPFAM" id="SSF51735">
    <property type="entry name" value="NAD(P)-binding Rossmann-fold domains"/>
    <property type="match status" value="1"/>
</dbReference>
<evidence type="ECO:0000256" key="2">
    <source>
        <dbReference type="ARBA" id="ARBA00022857"/>
    </source>
</evidence>
<accession>A0ABU1MDV0</accession>
<evidence type="ECO:0000256" key="3">
    <source>
        <dbReference type="ARBA" id="ARBA00023002"/>
    </source>
</evidence>
<keyword evidence="2" id="KW-0521">NADP</keyword>
<gene>
    <name evidence="6" type="ORF">J2782_003973</name>
</gene>
<reference evidence="6 7" key="1">
    <citation type="submission" date="2023-07" db="EMBL/GenBank/DDBJ databases">
        <title>Sorghum-associated microbial communities from plants grown in Nebraska, USA.</title>
        <authorList>
            <person name="Schachtman D."/>
        </authorList>
    </citation>
    <scope>NUCLEOTIDE SEQUENCE [LARGE SCALE GENOMIC DNA]</scope>
    <source>
        <strain evidence="6 7">DS1730</strain>
    </source>
</reference>
<comment type="caution">
    <text evidence="6">The sequence shown here is derived from an EMBL/GenBank/DDBJ whole genome shotgun (WGS) entry which is preliminary data.</text>
</comment>
<dbReference type="Gene3D" id="3.40.50.720">
    <property type="entry name" value="NAD(P)-binding Rossmann-like Domain"/>
    <property type="match status" value="1"/>
</dbReference>
<dbReference type="InterPro" id="IPR036291">
    <property type="entry name" value="NAD(P)-bd_dom_sf"/>
</dbReference>
<dbReference type="InterPro" id="IPR000304">
    <property type="entry name" value="Pyrroline-COOH_reductase"/>
</dbReference>
<dbReference type="PANTHER" id="PTHR11645:SF0">
    <property type="entry name" value="PYRROLINE-5-CARBOXYLATE REDUCTASE 3"/>
    <property type="match status" value="1"/>
</dbReference>
<dbReference type="EMBL" id="JAVDQT010000009">
    <property type="protein sequence ID" value="MDR6434222.1"/>
    <property type="molecule type" value="Genomic_DNA"/>
</dbReference>
<comment type="similarity">
    <text evidence="1">Belongs to the pyrroline-5-carboxylate reductase family.</text>
</comment>